<name>A0A8C6ZK88_NOTPE</name>
<dbReference type="AlphaFoldDB" id="A0A8C6ZK88"/>
<organism evidence="2 3">
    <name type="scientific">Nothoprocta perdicaria</name>
    <name type="common">Chilean tinamou</name>
    <name type="synonym">Crypturus perdicarius</name>
    <dbReference type="NCBI Taxonomy" id="30464"/>
    <lineage>
        <taxon>Eukaryota</taxon>
        <taxon>Metazoa</taxon>
        <taxon>Chordata</taxon>
        <taxon>Craniata</taxon>
        <taxon>Vertebrata</taxon>
        <taxon>Euteleostomi</taxon>
        <taxon>Archelosauria</taxon>
        <taxon>Archosauria</taxon>
        <taxon>Dinosauria</taxon>
        <taxon>Saurischia</taxon>
        <taxon>Theropoda</taxon>
        <taxon>Coelurosauria</taxon>
        <taxon>Aves</taxon>
        <taxon>Palaeognathae</taxon>
        <taxon>Tinamiformes</taxon>
        <taxon>Tinamidae</taxon>
        <taxon>Nothoprocta</taxon>
    </lineage>
</organism>
<accession>A0A8C6ZK88</accession>
<dbReference type="Ensembl" id="ENSNPET00000017364.1">
    <property type="protein sequence ID" value="ENSNPEP00000016942.1"/>
    <property type="gene ID" value="ENSNPEG00000012624.1"/>
</dbReference>
<sequence length="56" mass="6162">MTSRGAGTAFSRKNYRLSTEPEKSKVTGIVNSRLLNDYLHRVFTSADGAQPAAAYR</sequence>
<evidence type="ECO:0000313" key="3">
    <source>
        <dbReference type="Proteomes" id="UP000694420"/>
    </source>
</evidence>
<proteinExistence type="predicted"/>
<reference evidence="2" key="2">
    <citation type="submission" date="2025-09" db="UniProtKB">
        <authorList>
            <consortium name="Ensembl"/>
        </authorList>
    </citation>
    <scope>IDENTIFICATION</scope>
</reference>
<dbReference type="Proteomes" id="UP000694420">
    <property type="component" value="Unplaced"/>
</dbReference>
<reference evidence="2" key="1">
    <citation type="submission" date="2025-08" db="UniProtKB">
        <authorList>
            <consortium name="Ensembl"/>
        </authorList>
    </citation>
    <scope>IDENTIFICATION</scope>
</reference>
<evidence type="ECO:0000256" key="1">
    <source>
        <dbReference type="SAM" id="MobiDB-lite"/>
    </source>
</evidence>
<keyword evidence="3" id="KW-1185">Reference proteome</keyword>
<feature type="region of interest" description="Disordered" evidence="1">
    <location>
        <begin position="1"/>
        <end position="23"/>
    </location>
</feature>
<protein>
    <submittedName>
        <fullName evidence="2">Uncharacterized protein</fullName>
    </submittedName>
</protein>
<evidence type="ECO:0000313" key="2">
    <source>
        <dbReference type="Ensembl" id="ENSNPEP00000016942.1"/>
    </source>
</evidence>